<comment type="caution">
    <text evidence="1">The sequence shown here is derived from an EMBL/GenBank/DDBJ whole genome shotgun (WGS) entry which is preliminary data.</text>
</comment>
<accession>A0A2K3PB86</accession>
<sequence length="47" mass="5074">SDLIAFISEAHQLHSLYTCTTLHEEVVAVEEIQVDGGYNGKGEVRGG</sequence>
<name>A0A2K3PB86_TRIPR</name>
<organism evidence="1 2">
    <name type="scientific">Trifolium pratense</name>
    <name type="common">Red clover</name>
    <dbReference type="NCBI Taxonomy" id="57577"/>
    <lineage>
        <taxon>Eukaryota</taxon>
        <taxon>Viridiplantae</taxon>
        <taxon>Streptophyta</taxon>
        <taxon>Embryophyta</taxon>
        <taxon>Tracheophyta</taxon>
        <taxon>Spermatophyta</taxon>
        <taxon>Magnoliopsida</taxon>
        <taxon>eudicotyledons</taxon>
        <taxon>Gunneridae</taxon>
        <taxon>Pentapetalae</taxon>
        <taxon>rosids</taxon>
        <taxon>fabids</taxon>
        <taxon>Fabales</taxon>
        <taxon>Fabaceae</taxon>
        <taxon>Papilionoideae</taxon>
        <taxon>50 kb inversion clade</taxon>
        <taxon>NPAAA clade</taxon>
        <taxon>Hologalegina</taxon>
        <taxon>IRL clade</taxon>
        <taxon>Trifolieae</taxon>
        <taxon>Trifolium</taxon>
    </lineage>
</organism>
<proteinExistence type="predicted"/>
<gene>
    <name evidence="1" type="ORF">L195_g009135</name>
</gene>
<reference evidence="1 2" key="1">
    <citation type="journal article" date="2014" name="Am. J. Bot.">
        <title>Genome assembly and annotation for red clover (Trifolium pratense; Fabaceae).</title>
        <authorList>
            <person name="Istvanek J."/>
            <person name="Jaros M."/>
            <person name="Krenek A."/>
            <person name="Repkova J."/>
        </authorList>
    </citation>
    <scope>NUCLEOTIDE SEQUENCE [LARGE SCALE GENOMIC DNA]</scope>
    <source>
        <strain evidence="2">cv. Tatra</strain>
        <tissue evidence="1">Young leaves</tissue>
    </source>
</reference>
<dbReference type="AlphaFoldDB" id="A0A2K3PB86"/>
<evidence type="ECO:0000313" key="1">
    <source>
        <dbReference type="EMBL" id="PNY12504.1"/>
    </source>
</evidence>
<protein>
    <submittedName>
        <fullName evidence="1">Uncharacterized protein</fullName>
    </submittedName>
</protein>
<dbReference type="Proteomes" id="UP000236291">
    <property type="component" value="Unassembled WGS sequence"/>
</dbReference>
<feature type="non-terminal residue" evidence="1">
    <location>
        <position position="1"/>
    </location>
</feature>
<evidence type="ECO:0000313" key="2">
    <source>
        <dbReference type="Proteomes" id="UP000236291"/>
    </source>
</evidence>
<reference evidence="1 2" key="2">
    <citation type="journal article" date="2017" name="Front. Plant Sci.">
        <title>Gene Classification and Mining of Molecular Markers Useful in Red Clover (Trifolium pratense) Breeding.</title>
        <authorList>
            <person name="Istvanek J."/>
            <person name="Dluhosova J."/>
            <person name="Dluhos P."/>
            <person name="Patkova L."/>
            <person name="Nedelnik J."/>
            <person name="Repkova J."/>
        </authorList>
    </citation>
    <scope>NUCLEOTIDE SEQUENCE [LARGE SCALE GENOMIC DNA]</scope>
    <source>
        <strain evidence="2">cv. Tatra</strain>
        <tissue evidence="1">Young leaves</tissue>
    </source>
</reference>
<dbReference type="EMBL" id="ASHM01005336">
    <property type="protein sequence ID" value="PNY12504.1"/>
    <property type="molecule type" value="Genomic_DNA"/>
</dbReference>